<protein>
    <recommendedName>
        <fullName evidence="4">Major tail protein</fullName>
    </recommendedName>
</protein>
<evidence type="ECO:0008006" key="4">
    <source>
        <dbReference type="Google" id="ProtNLM"/>
    </source>
</evidence>
<dbReference type="AlphaFoldDB" id="A0A1H0XQ37"/>
<sequence length="196" mass="20907">MSVDSKNVFIGAPDQAVTGAILSGPETDTIPATIDDFDVDELTDSGYVNEDGVTITPSESTESIKDWSLKTIRKILTEFEGTVAWSHLELSLGALKNYMGDDNVEVTDATATKGTQTRSAIAGEQRPIKQWVFRIKDGARRAIVFIPHGQITERGEIPLVASGAITLPVTLSTYPDAAGKSIYIYTDDGVVAASGA</sequence>
<evidence type="ECO:0000313" key="1">
    <source>
        <dbReference type="EMBL" id="SDQ04776.1"/>
    </source>
</evidence>
<dbReference type="EMBL" id="FNKB01000001">
    <property type="protein sequence ID" value="SDQ05226.1"/>
    <property type="molecule type" value="Genomic_DNA"/>
</dbReference>
<name>A0A1H0XQ37_9MICO</name>
<dbReference type="RefSeq" id="WP_010156202.1">
    <property type="nucleotide sequence ID" value="NZ_FNKB01000001.1"/>
</dbReference>
<proteinExistence type="predicted"/>
<evidence type="ECO:0000313" key="2">
    <source>
        <dbReference type="EMBL" id="SDQ05226.1"/>
    </source>
</evidence>
<dbReference type="Pfam" id="PF25681">
    <property type="entry name" value="Phage_TTP_17"/>
    <property type="match status" value="1"/>
</dbReference>
<dbReference type="eggNOG" id="ENOG50337AB">
    <property type="taxonomic scope" value="Bacteria"/>
</dbReference>
<dbReference type="STRING" id="1079994.SAMN04488565_0005"/>
<gene>
    <name evidence="1" type="ORF">SAMN04488565_0005</name>
    <name evidence="2" type="ORF">SAMN04488565_0059</name>
</gene>
<dbReference type="EMBL" id="FNKB01000001">
    <property type="protein sequence ID" value="SDQ04776.1"/>
    <property type="molecule type" value="Genomic_DNA"/>
</dbReference>
<dbReference type="Proteomes" id="UP000182690">
    <property type="component" value="Unassembled WGS sequence"/>
</dbReference>
<evidence type="ECO:0000313" key="3">
    <source>
        <dbReference type="Proteomes" id="UP000182690"/>
    </source>
</evidence>
<dbReference type="OrthoDB" id="2184509at2"/>
<dbReference type="InterPro" id="IPR058154">
    <property type="entry name" value="Bxb1_TTP-like"/>
</dbReference>
<accession>A0A1H0XQ37</accession>
<reference evidence="1 3" key="1">
    <citation type="submission" date="2016-10" db="EMBL/GenBank/DDBJ databases">
        <authorList>
            <person name="de Groot N.N."/>
        </authorList>
    </citation>
    <scope>NUCLEOTIDE SEQUENCE [LARGE SCALE GENOMIC DNA]</scope>
    <source>
        <strain evidence="1 3">DSM 22788</strain>
    </source>
</reference>
<organism evidence="1 3">
    <name type="scientific">Leucobacter chromiiresistens</name>
    <dbReference type="NCBI Taxonomy" id="1079994"/>
    <lineage>
        <taxon>Bacteria</taxon>
        <taxon>Bacillati</taxon>
        <taxon>Actinomycetota</taxon>
        <taxon>Actinomycetes</taxon>
        <taxon>Micrococcales</taxon>
        <taxon>Microbacteriaceae</taxon>
        <taxon>Leucobacter</taxon>
    </lineage>
</organism>